<evidence type="ECO:0000313" key="1">
    <source>
        <dbReference type="EMBL" id="TQO39272.1"/>
    </source>
</evidence>
<reference evidence="1 2" key="1">
    <citation type="submission" date="2019-06" db="EMBL/GenBank/DDBJ databases">
        <title>A large-scale integrated study on North Sea by COGITO (Coastal Microbe Genomic &amp; Taxonomic Observatory).</title>
        <authorList>
            <person name="Teeling H."/>
        </authorList>
    </citation>
    <scope>NUCLEOTIDE SEQUENCE [LARGE SCALE GENOMIC DNA]</scope>
    <source>
        <strain evidence="1 2">MAR_2009_79</strain>
    </source>
</reference>
<proteinExistence type="predicted"/>
<name>A0ABY3AER4_9FLAO</name>
<protein>
    <recommendedName>
        <fullName evidence="3">Lipoprotein</fullName>
    </recommendedName>
</protein>
<evidence type="ECO:0008006" key="3">
    <source>
        <dbReference type="Google" id="ProtNLM"/>
    </source>
</evidence>
<organism evidence="1 2">
    <name type="scientific">Arenibacter algicola</name>
    <dbReference type="NCBI Taxonomy" id="616991"/>
    <lineage>
        <taxon>Bacteria</taxon>
        <taxon>Pseudomonadati</taxon>
        <taxon>Bacteroidota</taxon>
        <taxon>Flavobacteriia</taxon>
        <taxon>Flavobacteriales</taxon>
        <taxon>Flavobacteriaceae</taxon>
        <taxon>Arenibacter</taxon>
    </lineage>
</organism>
<dbReference type="Proteomes" id="UP000315363">
    <property type="component" value="Unassembled WGS sequence"/>
</dbReference>
<sequence length="467" mass="54188">MKFPRFFVLVLVAILFFNCSKEETPIKNPAPEEPSGQEPVEEEPKPIVFFTFTVDESYDTSAEDNWIILHDSNGELLDYRPYESGQTLEFEALESELTDKINVSLFNNKLQLLGVSSELCEGEKYSGTTYPAVSKGSHWTQGKYATRLDGGPSNEILGNFNLNLTNVPREYNFINDETPTLDNGNVSTVRLPDVHSGKTTITIGETKTYIRNGVRNWQDTQYLMTTMNESMNFKYMFFNNPEVGKDVTLDYNSFNSFDSYSYLPMLPENKKISLELLGFENETSFKTDTGFLLLTIFGRKIPDMRVPLGYLDRFTHYKTYLNISFENYFYNYYMLGPKPDISVIPEKPQLDYSIDQLNGFDLMVDVPYARRKDSWVTPGPVSMETCSTTVWDVVCDQDNYPIIGELPEELFTQYPKLKKLQDLTYYSSTIYLQSENYQEFLIKEFDPTFDHIIKYGEKQEYYYLYNK</sequence>
<comment type="caution">
    <text evidence="1">The sequence shown here is derived from an EMBL/GenBank/DDBJ whole genome shotgun (WGS) entry which is preliminary data.</text>
</comment>
<accession>A0ABY3AER4</accession>
<evidence type="ECO:0000313" key="2">
    <source>
        <dbReference type="Proteomes" id="UP000315363"/>
    </source>
</evidence>
<dbReference type="RefSeq" id="WP_142190614.1">
    <property type="nucleotide sequence ID" value="NZ_VHIF01000001.1"/>
</dbReference>
<keyword evidence="2" id="KW-1185">Reference proteome</keyword>
<gene>
    <name evidence="1" type="ORF">GQ41_3946</name>
</gene>
<dbReference type="EMBL" id="VHIF01000001">
    <property type="protein sequence ID" value="TQO39272.1"/>
    <property type="molecule type" value="Genomic_DNA"/>
</dbReference>